<proteinExistence type="predicted"/>
<feature type="region of interest" description="Disordered" evidence="1">
    <location>
        <begin position="106"/>
        <end position="143"/>
    </location>
</feature>
<dbReference type="STRING" id="67356.AQJ84_23425"/>
<organism evidence="2 3">
    <name type="scientific">Streptomyces resistomycificus</name>
    <dbReference type="NCBI Taxonomy" id="67356"/>
    <lineage>
        <taxon>Bacteria</taxon>
        <taxon>Bacillati</taxon>
        <taxon>Actinomycetota</taxon>
        <taxon>Actinomycetes</taxon>
        <taxon>Kitasatosporales</taxon>
        <taxon>Streptomycetaceae</taxon>
        <taxon>Streptomyces</taxon>
        <taxon>Streptomyces aurantiacus group</taxon>
    </lineage>
</organism>
<evidence type="ECO:0000313" key="3">
    <source>
        <dbReference type="Proteomes" id="UP000037251"/>
    </source>
</evidence>
<keyword evidence="3" id="KW-1185">Reference proteome</keyword>
<dbReference type="GeneID" id="32386873"/>
<name>A0A0L8LG82_9ACTN</name>
<reference evidence="3" key="1">
    <citation type="submission" date="2015-07" db="EMBL/GenBank/DDBJ databases">
        <authorList>
            <person name="Ju K.-S."/>
            <person name="Doroghazi J.R."/>
            <person name="Metcalf W.W."/>
        </authorList>
    </citation>
    <scope>NUCLEOTIDE SEQUENCE [LARGE SCALE GENOMIC DNA]</scope>
    <source>
        <strain evidence="3">NRRL 2290</strain>
    </source>
</reference>
<accession>A0A0L8LG82</accession>
<evidence type="ECO:0000256" key="1">
    <source>
        <dbReference type="SAM" id="MobiDB-lite"/>
    </source>
</evidence>
<dbReference type="AlphaFoldDB" id="A0A0L8LG82"/>
<sequence>MARCTRTVPRAVGPRPVAALLSLLAVLVALLSPPVLGSSHPHAPSGAVSAAEITSAPCKPFVKHADPVVCTAAVLIQRDVTGERHVPPVPAPDEPSRTAVGLLQSARTPLSAVRPPRSRQPAACHGVRAPPSLSGTHISSLLS</sequence>
<comment type="caution">
    <text evidence="2">The sequence shown here is derived from an EMBL/GenBank/DDBJ whole genome shotgun (WGS) entry which is preliminary data.</text>
</comment>
<protein>
    <submittedName>
        <fullName evidence="2">Uncharacterized protein</fullName>
    </submittedName>
</protein>
<dbReference type="RefSeq" id="WP_030038084.1">
    <property type="nucleotide sequence ID" value="NZ_KQ948994.1"/>
</dbReference>
<dbReference type="PATRIC" id="fig|67356.5.peg.2526"/>
<dbReference type="Proteomes" id="UP000037251">
    <property type="component" value="Unassembled WGS sequence"/>
</dbReference>
<evidence type="ECO:0000313" key="2">
    <source>
        <dbReference type="EMBL" id="KOG37086.1"/>
    </source>
</evidence>
<feature type="compositionally biased region" description="Polar residues" evidence="1">
    <location>
        <begin position="133"/>
        <end position="143"/>
    </location>
</feature>
<dbReference type="EMBL" id="LGUS01000116">
    <property type="protein sequence ID" value="KOG37086.1"/>
    <property type="molecule type" value="Genomic_DNA"/>
</dbReference>
<dbReference type="OrthoDB" id="4338599at2"/>
<gene>
    <name evidence="2" type="ORF">ADK37_11705</name>
</gene>